<dbReference type="EMBL" id="JBHSHP010000022">
    <property type="protein sequence ID" value="MFC4754935.1"/>
    <property type="molecule type" value="Genomic_DNA"/>
</dbReference>
<dbReference type="Proteomes" id="UP001595836">
    <property type="component" value="Unassembled WGS sequence"/>
</dbReference>
<sequence>MAGSPGAGRERERAALADALAVSRSALGVSTPNPPVGAVVLDAAGAIVGRGATEAAGGRHAEVVALDEAGPRARGGTLVVTLEPCSHHGRTGPCTTRAIKDGIARVVYAVPDPTPDAAGGAETLRRAGVEAVLVDDDETAAARSGPLKAWLHRQSRGRPFVTWKYAASLDGRVAAADGSSMWITGPEARRHAHALRQEMDVVVVGSGTLRADDPALTARLDDGTPAPRQPLRAVMGLTAVPPDARVRGTDGRFRHLATRDPGAALDMLGDVQHVLIEGGPHLAGAFLAAGLVDEVDAYLAPLVLGDGLPAVAGAGVTTLLEAHRFTVLESRTLGLDVHLRMTTDRHTAASPAAQTEGPR</sequence>
<dbReference type="InterPro" id="IPR002734">
    <property type="entry name" value="RibDG_C"/>
</dbReference>
<dbReference type="Gene3D" id="3.40.140.10">
    <property type="entry name" value="Cytidine Deaminase, domain 2"/>
    <property type="match status" value="1"/>
</dbReference>
<dbReference type="SUPFAM" id="SSF53597">
    <property type="entry name" value="Dihydrofolate reductase-like"/>
    <property type="match status" value="1"/>
</dbReference>
<dbReference type="GO" id="GO:0008835">
    <property type="term" value="F:diaminohydroxyphosphoribosylaminopyrimidine deaminase activity"/>
    <property type="evidence" value="ECO:0007669"/>
    <property type="project" value="UniProtKB-EC"/>
</dbReference>
<comment type="pathway">
    <text evidence="2 11">Cofactor biosynthesis; riboflavin biosynthesis; 5-amino-6-(D-ribitylamino)uracil from GTP: step 2/4.</text>
</comment>
<keyword evidence="11" id="KW-0862">Zinc</keyword>
<dbReference type="EC" id="3.5.4.26" evidence="11"/>
<organism evidence="13 14">
    <name type="scientific">Dietzia aurantiaca</name>
    <dbReference type="NCBI Taxonomy" id="983873"/>
    <lineage>
        <taxon>Bacteria</taxon>
        <taxon>Bacillati</taxon>
        <taxon>Actinomycetota</taxon>
        <taxon>Actinomycetes</taxon>
        <taxon>Mycobacteriales</taxon>
        <taxon>Dietziaceae</taxon>
        <taxon>Dietzia</taxon>
    </lineage>
</organism>
<dbReference type="Gene3D" id="3.40.430.10">
    <property type="entry name" value="Dihydrofolate Reductase, subunit A"/>
    <property type="match status" value="2"/>
</dbReference>
<dbReference type="InterPro" id="IPR002125">
    <property type="entry name" value="CMP_dCMP_dom"/>
</dbReference>
<name>A0ABV9PRP5_9ACTN</name>
<comment type="cofactor">
    <cofactor evidence="11">
        <name>Zn(2+)</name>
        <dbReference type="ChEBI" id="CHEBI:29105"/>
    </cofactor>
    <text evidence="11">Binds 1 zinc ion.</text>
</comment>
<dbReference type="CDD" id="cd01284">
    <property type="entry name" value="Riboflavin_deaminase-reductase"/>
    <property type="match status" value="1"/>
</dbReference>
<dbReference type="Pfam" id="PF00383">
    <property type="entry name" value="dCMP_cyt_deam_1"/>
    <property type="match status" value="1"/>
</dbReference>
<keyword evidence="8" id="KW-0511">Multifunctional enzyme</keyword>
<dbReference type="PANTHER" id="PTHR38011:SF7">
    <property type="entry name" value="2,5-DIAMINO-6-RIBOSYLAMINO-4(3H)-PYRIMIDINONE 5'-PHOSPHATE REDUCTASE"/>
    <property type="match status" value="1"/>
</dbReference>
<dbReference type="SUPFAM" id="SSF53927">
    <property type="entry name" value="Cytidine deaminase-like"/>
    <property type="match status" value="1"/>
</dbReference>
<dbReference type="PROSITE" id="PS51747">
    <property type="entry name" value="CYT_DCMP_DEAMINASES_2"/>
    <property type="match status" value="1"/>
</dbReference>
<dbReference type="InterPro" id="IPR004794">
    <property type="entry name" value="Eubact_RibD"/>
</dbReference>
<keyword evidence="11 13" id="KW-0378">Hydrolase</keyword>
<comment type="similarity">
    <text evidence="4 11">In the N-terminal section; belongs to the cytidine and deoxycytidylate deaminase family.</text>
</comment>
<comment type="pathway">
    <text evidence="3 11">Cofactor biosynthesis; riboflavin biosynthesis; 5-amino-6-(D-ribitylamino)uracil from GTP: step 3/4.</text>
</comment>
<evidence type="ECO:0000256" key="4">
    <source>
        <dbReference type="ARBA" id="ARBA00005259"/>
    </source>
</evidence>
<evidence type="ECO:0000256" key="5">
    <source>
        <dbReference type="ARBA" id="ARBA00007417"/>
    </source>
</evidence>
<dbReference type="NCBIfam" id="TIGR00326">
    <property type="entry name" value="eubact_ribD"/>
    <property type="match status" value="1"/>
</dbReference>
<dbReference type="InterPro" id="IPR050765">
    <property type="entry name" value="Riboflavin_Biosynth_HTPR"/>
</dbReference>
<comment type="similarity">
    <text evidence="5 11">In the C-terminal section; belongs to the HTP reductase family.</text>
</comment>
<evidence type="ECO:0000256" key="10">
    <source>
        <dbReference type="ARBA" id="ARBA00049886"/>
    </source>
</evidence>
<keyword evidence="14" id="KW-1185">Reference proteome</keyword>
<evidence type="ECO:0000256" key="2">
    <source>
        <dbReference type="ARBA" id="ARBA00004882"/>
    </source>
</evidence>
<accession>A0ABV9PRP5</accession>
<evidence type="ECO:0000256" key="1">
    <source>
        <dbReference type="ARBA" id="ARBA00002151"/>
    </source>
</evidence>
<evidence type="ECO:0000256" key="6">
    <source>
        <dbReference type="ARBA" id="ARBA00022857"/>
    </source>
</evidence>
<keyword evidence="11" id="KW-0686">Riboflavin biosynthesis</keyword>
<evidence type="ECO:0000256" key="7">
    <source>
        <dbReference type="ARBA" id="ARBA00023002"/>
    </source>
</evidence>
<comment type="catalytic activity">
    <reaction evidence="10 11">
        <text>2,5-diamino-6-hydroxy-4-(5-phosphoribosylamino)-pyrimidine + H2O + H(+) = 5-amino-6-(5-phospho-D-ribosylamino)uracil + NH4(+)</text>
        <dbReference type="Rhea" id="RHEA:21868"/>
        <dbReference type="ChEBI" id="CHEBI:15377"/>
        <dbReference type="ChEBI" id="CHEBI:15378"/>
        <dbReference type="ChEBI" id="CHEBI:28938"/>
        <dbReference type="ChEBI" id="CHEBI:58453"/>
        <dbReference type="ChEBI" id="CHEBI:58614"/>
        <dbReference type="EC" id="3.5.4.26"/>
    </reaction>
</comment>
<dbReference type="PANTHER" id="PTHR38011">
    <property type="entry name" value="DIHYDROFOLATE REDUCTASE FAMILY PROTEIN (AFU_ORTHOLOGUE AFUA_8G06820)"/>
    <property type="match status" value="1"/>
</dbReference>
<evidence type="ECO:0000256" key="3">
    <source>
        <dbReference type="ARBA" id="ARBA00004910"/>
    </source>
</evidence>
<evidence type="ECO:0000256" key="9">
    <source>
        <dbReference type="ARBA" id="ARBA00049861"/>
    </source>
</evidence>
<feature type="domain" description="CMP/dCMP-type deaminase" evidence="12">
    <location>
        <begin position="10"/>
        <end position="132"/>
    </location>
</feature>
<dbReference type="RefSeq" id="WP_344991210.1">
    <property type="nucleotide sequence ID" value="NZ_BAABCD010000015.1"/>
</dbReference>
<comment type="function">
    <text evidence="1 11">Converts 2,5-diamino-6-(ribosylamino)-4(3h)-pyrimidinone 5'-phosphate into 5-amino-6-(ribosylamino)-2,4(1h,3h)-pyrimidinedione 5'-phosphate.</text>
</comment>
<dbReference type="InterPro" id="IPR016193">
    <property type="entry name" value="Cytidine_deaminase-like"/>
</dbReference>
<proteinExistence type="inferred from homology"/>
<evidence type="ECO:0000256" key="8">
    <source>
        <dbReference type="ARBA" id="ARBA00023268"/>
    </source>
</evidence>
<gene>
    <name evidence="13" type="primary">ribD</name>
    <name evidence="13" type="ORF">ACFO7U_09080</name>
</gene>
<keyword evidence="6 11" id="KW-0521">NADP</keyword>
<comment type="caution">
    <text evidence="13">The sequence shown here is derived from an EMBL/GenBank/DDBJ whole genome shotgun (WGS) entry which is preliminary data.</text>
</comment>
<evidence type="ECO:0000256" key="11">
    <source>
        <dbReference type="PIRNR" id="PIRNR006769"/>
    </source>
</evidence>
<dbReference type="InterPro" id="IPR024072">
    <property type="entry name" value="DHFR-like_dom_sf"/>
</dbReference>
<dbReference type="Pfam" id="PF01872">
    <property type="entry name" value="RibD_C"/>
    <property type="match status" value="1"/>
</dbReference>
<keyword evidence="7 11" id="KW-0560">Oxidoreductase</keyword>
<evidence type="ECO:0000259" key="12">
    <source>
        <dbReference type="PROSITE" id="PS51747"/>
    </source>
</evidence>
<evidence type="ECO:0000313" key="13">
    <source>
        <dbReference type="EMBL" id="MFC4754935.1"/>
    </source>
</evidence>
<reference evidence="14" key="1">
    <citation type="journal article" date="2019" name="Int. J. Syst. Evol. Microbiol.">
        <title>The Global Catalogue of Microorganisms (GCM) 10K type strain sequencing project: providing services to taxonomists for standard genome sequencing and annotation.</title>
        <authorList>
            <consortium name="The Broad Institute Genomics Platform"/>
            <consortium name="The Broad Institute Genome Sequencing Center for Infectious Disease"/>
            <person name="Wu L."/>
            <person name="Ma J."/>
        </authorList>
    </citation>
    <scope>NUCLEOTIDE SEQUENCE [LARGE SCALE GENOMIC DNA]</scope>
    <source>
        <strain evidence="14">JCM 11882</strain>
    </source>
</reference>
<evidence type="ECO:0000313" key="14">
    <source>
        <dbReference type="Proteomes" id="UP001595836"/>
    </source>
</evidence>
<comment type="catalytic activity">
    <reaction evidence="9 11">
        <text>5-amino-6-(5-phospho-D-ribitylamino)uracil + NADP(+) = 5-amino-6-(5-phospho-D-ribosylamino)uracil + NADPH + H(+)</text>
        <dbReference type="Rhea" id="RHEA:17845"/>
        <dbReference type="ChEBI" id="CHEBI:15378"/>
        <dbReference type="ChEBI" id="CHEBI:57783"/>
        <dbReference type="ChEBI" id="CHEBI:58349"/>
        <dbReference type="ChEBI" id="CHEBI:58421"/>
        <dbReference type="ChEBI" id="CHEBI:58453"/>
        <dbReference type="EC" id="1.1.1.193"/>
    </reaction>
</comment>
<protein>
    <recommendedName>
        <fullName evidence="11">Riboflavin biosynthesis protein RibD</fullName>
    </recommendedName>
    <domain>
        <recommendedName>
            <fullName evidence="11">Diaminohydroxyphosphoribosylaminopyrimidine deaminase</fullName>
            <shortName evidence="11">DRAP deaminase</shortName>
            <ecNumber evidence="11">3.5.4.26</ecNumber>
        </recommendedName>
        <alternativeName>
            <fullName evidence="11">Riboflavin-specific deaminase</fullName>
        </alternativeName>
    </domain>
    <domain>
        <recommendedName>
            <fullName evidence="11">5-amino-6-(5-phosphoribosylamino)uracil reductase</fullName>
            <ecNumber evidence="11">1.1.1.193</ecNumber>
        </recommendedName>
        <alternativeName>
            <fullName evidence="11">HTP reductase</fullName>
        </alternativeName>
    </domain>
</protein>
<dbReference type="GO" id="GO:0008703">
    <property type="term" value="F:5-amino-6-(5-phosphoribosylamino)uracil reductase activity"/>
    <property type="evidence" value="ECO:0007669"/>
    <property type="project" value="UniProtKB-EC"/>
</dbReference>
<dbReference type="PIRSF" id="PIRSF006769">
    <property type="entry name" value="RibD"/>
    <property type="match status" value="1"/>
</dbReference>
<dbReference type="EC" id="1.1.1.193" evidence="11"/>
<keyword evidence="11" id="KW-0479">Metal-binding</keyword>